<gene>
    <name evidence="9" type="ORF">FCN74_05755</name>
</gene>
<evidence type="ECO:0000256" key="7">
    <source>
        <dbReference type="PROSITE-ProRule" id="PRU01379"/>
    </source>
</evidence>
<evidence type="ECO:0000256" key="4">
    <source>
        <dbReference type="ARBA" id="ARBA00022801"/>
    </source>
</evidence>
<feature type="domain" description="Peptidase M14" evidence="8">
    <location>
        <begin position="12"/>
        <end position="277"/>
    </location>
</feature>
<evidence type="ECO:0000256" key="1">
    <source>
        <dbReference type="ARBA" id="ARBA00001947"/>
    </source>
</evidence>
<dbReference type="InterPro" id="IPR000834">
    <property type="entry name" value="Peptidase_M14"/>
</dbReference>
<dbReference type="RefSeq" id="WP_138931643.1">
    <property type="nucleotide sequence ID" value="NZ_SWMU01000002.1"/>
</dbReference>
<dbReference type="SUPFAM" id="SSF53187">
    <property type="entry name" value="Zn-dependent exopeptidases"/>
    <property type="match status" value="1"/>
</dbReference>
<evidence type="ECO:0000259" key="8">
    <source>
        <dbReference type="PROSITE" id="PS52035"/>
    </source>
</evidence>
<reference evidence="9 10" key="1">
    <citation type="submission" date="2019-04" db="EMBL/GenBank/DDBJ databases">
        <title>Psychroflexus halotolerans sp. nov., isolated from a marine solar saltern.</title>
        <authorList>
            <person name="Feng X."/>
        </authorList>
    </citation>
    <scope>NUCLEOTIDE SEQUENCE [LARGE SCALE GENOMIC DNA]</scope>
    <source>
        <strain evidence="9 10">WDS2C27</strain>
    </source>
</reference>
<dbReference type="PANTHER" id="PTHR11705">
    <property type="entry name" value="PROTEASE FAMILY M14 CARBOXYPEPTIDASE A,B"/>
    <property type="match status" value="1"/>
</dbReference>
<protein>
    <submittedName>
        <fullName evidence="9">Peptidase M14</fullName>
    </submittedName>
</protein>
<dbReference type="Pfam" id="PF00246">
    <property type="entry name" value="Peptidase_M14"/>
    <property type="match status" value="1"/>
</dbReference>
<keyword evidence="5" id="KW-0862">Zinc</keyword>
<evidence type="ECO:0000313" key="9">
    <source>
        <dbReference type="EMBL" id="TKS56540.1"/>
    </source>
</evidence>
<dbReference type="Proteomes" id="UP000306552">
    <property type="component" value="Unassembled WGS sequence"/>
</dbReference>
<dbReference type="GO" id="GO:0006508">
    <property type="term" value="P:proteolysis"/>
    <property type="evidence" value="ECO:0007669"/>
    <property type="project" value="UniProtKB-KW"/>
</dbReference>
<keyword evidence="6" id="KW-0482">Metalloprotease</keyword>
<proteinExistence type="inferred from homology"/>
<dbReference type="PROSITE" id="PS52035">
    <property type="entry name" value="PEPTIDASE_M14"/>
    <property type="match status" value="1"/>
</dbReference>
<dbReference type="GO" id="GO:0004181">
    <property type="term" value="F:metallocarboxypeptidase activity"/>
    <property type="evidence" value="ECO:0007669"/>
    <property type="project" value="InterPro"/>
</dbReference>
<name>A0A4U5TQQ1_9FLAO</name>
<dbReference type="AlphaFoldDB" id="A0A4U5TQQ1"/>
<evidence type="ECO:0000313" key="10">
    <source>
        <dbReference type="Proteomes" id="UP000306552"/>
    </source>
</evidence>
<dbReference type="GO" id="GO:0008270">
    <property type="term" value="F:zinc ion binding"/>
    <property type="evidence" value="ECO:0007669"/>
    <property type="project" value="InterPro"/>
</dbReference>
<comment type="similarity">
    <text evidence="2 7">Belongs to the peptidase M14 family.</text>
</comment>
<comment type="caution">
    <text evidence="9">The sequence shown here is derived from an EMBL/GenBank/DDBJ whole genome shotgun (WGS) entry which is preliminary data.</text>
</comment>
<dbReference type="GO" id="GO:0005615">
    <property type="term" value="C:extracellular space"/>
    <property type="evidence" value="ECO:0007669"/>
    <property type="project" value="TreeGrafter"/>
</dbReference>
<dbReference type="EMBL" id="SWMU01000002">
    <property type="protein sequence ID" value="TKS56540.1"/>
    <property type="molecule type" value="Genomic_DNA"/>
</dbReference>
<keyword evidence="3" id="KW-0645">Protease</keyword>
<evidence type="ECO:0000256" key="6">
    <source>
        <dbReference type="ARBA" id="ARBA00023049"/>
    </source>
</evidence>
<keyword evidence="4" id="KW-0378">Hydrolase</keyword>
<comment type="cofactor">
    <cofactor evidence="1">
        <name>Zn(2+)</name>
        <dbReference type="ChEBI" id="CHEBI:29105"/>
    </cofactor>
</comment>
<dbReference type="PANTHER" id="PTHR11705:SF143">
    <property type="entry name" value="SLL0236 PROTEIN"/>
    <property type="match status" value="1"/>
</dbReference>
<dbReference type="SMART" id="SM00631">
    <property type="entry name" value="Zn_pept"/>
    <property type="match status" value="1"/>
</dbReference>
<evidence type="ECO:0000256" key="5">
    <source>
        <dbReference type="ARBA" id="ARBA00022833"/>
    </source>
</evidence>
<accession>A0A4U5TQQ1</accession>
<dbReference type="Gene3D" id="3.40.630.10">
    <property type="entry name" value="Zn peptidases"/>
    <property type="match status" value="1"/>
</dbReference>
<dbReference type="OrthoDB" id="1119199at2"/>
<sequence length="386" mass="44377">MDISSYKRLQQNYSSFEVSGFDNRYLSFEHLQTHLNKNVFPYYSHQSIGRSIQKRPIYEINIGHGNTKILIWSQMHGNESTTTKAILDLLNYCRLNAENAEVMDMLSQCTIKIIPMLNPDGATQYTRLNANSKDLNRDAIDQSQSETQAFFQVFKQFKPDYCFNMHGQRTMYSAGQAEYPATLSFLSPSVNANRSLNTVRKTAMQLILSAFETLQAFIPNQIGRYDDTYNANCFGDHIQSQGIPTVLVEAGHYPGDYNRNKTRQLVFMCLHKMLSLISQNGLSSIDYNKYSEIPMNHKLFFDCIITNALQTYPDAIGLTYSEVLEDDKIVFLPIIKIIDRLDDFFAFRYIDAQHQNILAGSRYQLKVGEQLDKIRVGKEIIDLKFS</sequence>
<organism evidence="9 10">
    <name type="scientific">Mesohalobacter halotolerans</name>
    <dbReference type="NCBI Taxonomy" id="1883405"/>
    <lineage>
        <taxon>Bacteria</taxon>
        <taxon>Pseudomonadati</taxon>
        <taxon>Bacteroidota</taxon>
        <taxon>Flavobacteriia</taxon>
        <taxon>Flavobacteriales</taxon>
        <taxon>Flavobacteriaceae</taxon>
        <taxon>Mesohalobacter</taxon>
    </lineage>
</organism>
<evidence type="ECO:0000256" key="2">
    <source>
        <dbReference type="ARBA" id="ARBA00005988"/>
    </source>
</evidence>
<evidence type="ECO:0000256" key="3">
    <source>
        <dbReference type="ARBA" id="ARBA00022670"/>
    </source>
</evidence>
<comment type="caution">
    <text evidence="7">Lacks conserved residue(s) required for the propagation of feature annotation.</text>
</comment>
<keyword evidence="10" id="KW-1185">Reference proteome</keyword>